<evidence type="ECO:0000313" key="2">
    <source>
        <dbReference type="Proteomes" id="UP000028703"/>
    </source>
</evidence>
<evidence type="ECO:0000313" key="1">
    <source>
        <dbReference type="EMBL" id="KFF07963.1"/>
    </source>
</evidence>
<reference evidence="1 2" key="1">
    <citation type="submission" date="2014-07" db="EMBL/GenBank/DDBJ databases">
        <title>Genome of Chryseobacterium luteum DSM 18605.</title>
        <authorList>
            <person name="Stropko S.J."/>
            <person name="Pipes S.E."/>
            <person name="Newman J.D."/>
        </authorList>
    </citation>
    <scope>NUCLEOTIDE SEQUENCE [LARGE SCALE GENOMIC DNA]</scope>
    <source>
        <strain evidence="1 2">DSM 18605</strain>
    </source>
</reference>
<organism evidence="1 2">
    <name type="scientific">Chryseobacterium luteum</name>
    <dbReference type="NCBI Taxonomy" id="421531"/>
    <lineage>
        <taxon>Bacteria</taxon>
        <taxon>Pseudomonadati</taxon>
        <taxon>Bacteroidota</taxon>
        <taxon>Flavobacteriia</taxon>
        <taxon>Flavobacteriales</taxon>
        <taxon>Weeksellaceae</taxon>
        <taxon>Chryseobacterium group</taxon>
        <taxon>Chryseobacterium</taxon>
    </lineage>
</organism>
<dbReference type="AlphaFoldDB" id="A0A085ZU49"/>
<protein>
    <submittedName>
        <fullName evidence="1">Uncharacterized protein</fullName>
    </submittedName>
</protein>
<accession>A0A085ZU49</accession>
<keyword evidence="2" id="KW-1185">Reference proteome</keyword>
<dbReference type="OrthoDB" id="1263523at2"/>
<proteinExistence type="predicted"/>
<dbReference type="Proteomes" id="UP000028703">
    <property type="component" value="Unassembled WGS sequence"/>
</dbReference>
<comment type="caution">
    <text evidence="1">The sequence shown here is derived from an EMBL/GenBank/DDBJ whole genome shotgun (WGS) entry which is preliminary data.</text>
</comment>
<name>A0A085ZU49_9FLAO</name>
<dbReference type="EMBL" id="JPRO01000004">
    <property type="protein sequence ID" value="KFF07963.1"/>
    <property type="molecule type" value="Genomic_DNA"/>
</dbReference>
<sequence>MEKRIIYIAELQYECYFFEDQWKVVRENKIENIFIKSFYGYPFYIVFENIETASEQLILFMDKHSVSLLDIFPVELILKDIVDNQQGYWLNLSLDFIIKMKCLNENIVKTLTKSMNDKSLNQELRHKIRRIINSFKSQF</sequence>
<dbReference type="RefSeq" id="WP_034703292.1">
    <property type="nucleotide sequence ID" value="NZ_JPRO01000004.1"/>
</dbReference>
<gene>
    <name evidence="1" type="ORF">IX38_07300</name>
</gene>